<dbReference type="Proteomes" id="UP000198923">
    <property type="component" value="Unassembled WGS sequence"/>
</dbReference>
<dbReference type="PANTHER" id="PTHR11228">
    <property type="entry name" value="RADICAL SAM DOMAIN PROTEIN"/>
    <property type="match status" value="1"/>
</dbReference>
<evidence type="ECO:0000313" key="8">
    <source>
        <dbReference type="Proteomes" id="UP000198923"/>
    </source>
</evidence>
<evidence type="ECO:0000256" key="2">
    <source>
        <dbReference type="ARBA" id="ARBA00022723"/>
    </source>
</evidence>
<gene>
    <name evidence="7" type="ORF">SAMN05421505_12814</name>
</gene>
<dbReference type="EMBL" id="FNCN01000028">
    <property type="protein sequence ID" value="SDH95588.1"/>
    <property type="molecule type" value="Genomic_DNA"/>
</dbReference>
<dbReference type="InterPro" id="IPR058240">
    <property type="entry name" value="rSAM_sf"/>
</dbReference>
<evidence type="ECO:0000313" key="7">
    <source>
        <dbReference type="EMBL" id="SDH95588.1"/>
    </source>
</evidence>
<proteinExistence type="predicted"/>
<reference evidence="7 8" key="1">
    <citation type="submission" date="2016-10" db="EMBL/GenBank/DDBJ databases">
        <authorList>
            <person name="de Groot N.N."/>
        </authorList>
    </citation>
    <scope>NUCLEOTIDE SEQUENCE [LARGE SCALE GENOMIC DNA]</scope>
    <source>
        <strain evidence="7 8">CPCC 201354</strain>
    </source>
</reference>
<dbReference type="SFLD" id="SFLDG01067">
    <property type="entry name" value="SPASM/twitch_domain_containing"/>
    <property type="match status" value="1"/>
</dbReference>
<dbReference type="Pfam" id="PF04055">
    <property type="entry name" value="Radical_SAM"/>
    <property type="match status" value="1"/>
</dbReference>
<protein>
    <submittedName>
        <fullName evidence="7">Radical SAM superfamily enzyme, MoaA/NifB/PqqE/SkfB family</fullName>
    </submittedName>
</protein>
<dbReference type="Pfam" id="PF13186">
    <property type="entry name" value="SPASM"/>
    <property type="match status" value="1"/>
</dbReference>
<sequence length="299" mass="32499">MCQLACAHCYASSGPSGTHGTMTLADWRRVITQTREVGATMGQFIGGEPTLYPGLSDLVRHALSAGMEVEIYTNLVHVTPAMWETFQLPGVRLATSYYSDQPEEHEAITKRPTLKITTRNIARAQDLGIPLRAGVIGVNDGQRTQQSIAVLERLGVSEIGYDDLREVGRGTRRDGPSVAQLCGNCGERQIAISPTGEVWPCVFSRWLPAGNIQETSLAEILTSEAFTRITGELRGEFGQRTPCNPDPCSPDCSPSCRPQGNCRPSNNCAPNYSCGPCVPKDKNCNPVMSCNPNKCRPTR</sequence>
<keyword evidence="1" id="KW-0949">S-adenosyl-L-methionine</keyword>
<dbReference type="GO" id="GO:0003824">
    <property type="term" value="F:catalytic activity"/>
    <property type="evidence" value="ECO:0007669"/>
    <property type="project" value="InterPro"/>
</dbReference>
<name>A0A1G8GME1_9ACTN</name>
<dbReference type="RefSeq" id="WP_093173476.1">
    <property type="nucleotide sequence ID" value="NZ_FNCN01000028.1"/>
</dbReference>
<dbReference type="GO" id="GO:0046872">
    <property type="term" value="F:metal ion binding"/>
    <property type="evidence" value="ECO:0007669"/>
    <property type="project" value="UniProtKB-KW"/>
</dbReference>
<dbReference type="SFLD" id="SFLDS00029">
    <property type="entry name" value="Radical_SAM"/>
    <property type="match status" value="1"/>
</dbReference>
<dbReference type="InterPro" id="IPR050377">
    <property type="entry name" value="Radical_SAM_PqqE_MftC-like"/>
</dbReference>
<dbReference type="STRING" id="504805.SAMN05421505_12814"/>
<evidence type="ECO:0000256" key="1">
    <source>
        <dbReference type="ARBA" id="ARBA00022691"/>
    </source>
</evidence>
<dbReference type="Gene3D" id="3.20.20.70">
    <property type="entry name" value="Aldolase class I"/>
    <property type="match status" value="1"/>
</dbReference>
<dbReference type="SUPFAM" id="SSF102114">
    <property type="entry name" value="Radical SAM enzymes"/>
    <property type="match status" value="1"/>
</dbReference>
<dbReference type="InterPro" id="IPR013785">
    <property type="entry name" value="Aldolase_TIM"/>
</dbReference>
<dbReference type="AlphaFoldDB" id="A0A1G8GME1"/>
<organism evidence="7 8">
    <name type="scientific">Sinosporangium album</name>
    <dbReference type="NCBI Taxonomy" id="504805"/>
    <lineage>
        <taxon>Bacteria</taxon>
        <taxon>Bacillati</taxon>
        <taxon>Actinomycetota</taxon>
        <taxon>Actinomycetes</taxon>
        <taxon>Streptosporangiales</taxon>
        <taxon>Streptosporangiaceae</taxon>
        <taxon>Sinosporangium</taxon>
    </lineage>
</organism>
<dbReference type="GO" id="GO:0051536">
    <property type="term" value="F:iron-sulfur cluster binding"/>
    <property type="evidence" value="ECO:0007669"/>
    <property type="project" value="UniProtKB-KW"/>
</dbReference>
<evidence type="ECO:0000259" key="6">
    <source>
        <dbReference type="Pfam" id="PF13186"/>
    </source>
</evidence>
<dbReference type="InterPro" id="IPR023885">
    <property type="entry name" value="4Fe4S-binding_SPASM_dom"/>
</dbReference>
<evidence type="ECO:0000259" key="5">
    <source>
        <dbReference type="Pfam" id="PF04055"/>
    </source>
</evidence>
<dbReference type="CDD" id="cd21109">
    <property type="entry name" value="SPASM"/>
    <property type="match status" value="1"/>
</dbReference>
<keyword evidence="4" id="KW-0411">Iron-sulfur</keyword>
<keyword evidence="3" id="KW-0408">Iron</keyword>
<dbReference type="PANTHER" id="PTHR11228:SF7">
    <property type="entry name" value="PQQA PEPTIDE CYCLASE"/>
    <property type="match status" value="1"/>
</dbReference>
<keyword evidence="8" id="KW-1185">Reference proteome</keyword>
<evidence type="ECO:0000256" key="4">
    <source>
        <dbReference type="ARBA" id="ARBA00023014"/>
    </source>
</evidence>
<dbReference type="OrthoDB" id="9782387at2"/>
<accession>A0A1G8GME1</accession>
<dbReference type="InterPro" id="IPR007197">
    <property type="entry name" value="rSAM"/>
</dbReference>
<feature type="domain" description="Radical SAM core" evidence="5">
    <location>
        <begin position="2"/>
        <end position="140"/>
    </location>
</feature>
<evidence type="ECO:0000256" key="3">
    <source>
        <dbReference type="ARBA" id="ARBA00023004"/>
    </source>
</evidence>
<keyword evidence="2" id="KW-0479">Metal-binding</keyword>
<feature type="domain" description="4Fe4S-binding SPASM" evidence="6">
    <location>
        <begin position="182"/>
        <end position="252"/>
    </location>
</feature>
<dbReference type="CDD" id="cd01335">
    <property type="entry name" value="Radical_SAM"/>
    <property type="match status" value="1"/>
</dbReference>